<dbReference type="EMBL" id="LR134201">
    <property type="protein sequence ID" value="VEB95663.1"/>
    <property type="molecule type" value="Genomic_DNA"/>
</dbReference>
<protein>
    <submittedName>
        <fullName evidence="2">Domain of uncharacterized function (DUF1998)</fullName>
    </submittedName>
</protein>
<reference evidence="2 3" key="1">
    <citation type="submission" date="2018-12" db="EMBL/GenBank/DDBJ databases">
        <authorList>
            <consortium name="Pathogen Informatics"/>
        </authorList>
    </citation>
    <scope>NUCLEOTIDE SEQUENCE [LARGE SCALE GENOMIC DNA]</scope>
    <source>
        <strain evidence="2 3">NCTC11466</strain>
    </source>
</reference>
<evidence type="ECO:0000313" key="3">
    <source>
        <dbReference type="Proteomes" id="UP000274122"/>
    </source>
</evidence>
<name>A0A447UY63_9ENTR</name>
<dbReference type="InterPro" id="IPR018973">
    <property type="entry name" value="MZB"/>
</dbReference>
<dbReference type="Proteomes" id="UP000274122">
    <property type="component" value="Chromosome"/>
</dbReference>
<dbReference type="OrthoDB" id="9134227at2"/>
<gene>
    <name evidence="2" type="ORF">NCTC11466_00783</name>
</gene>
<dbReference type="AlphaFoldDB" id="A0A447UY63"/>
<evidence type="ECO:0000313" key="2">
    <source>
        <dbReference type="EMBL" id="VEB95663.1"/>
    </source>
</evidence>
<proteinExistence type="predicted"/>
<dbReference type="Pfam" id="PF09369">
    <property type="entry name" value="MZB"/>
    <property type="match status" value="1"/>
</dbReference>
<dbReference type="RefSeq" id="WP_126354933.1">
    <property type="nucleotide sequence ID" value="NZ_LR134201.1"/>
</dbReference>
<dbReference type="NCBIfam" id="NF038324">
    <property type="entry name" value="DrmB_fam"/>
    <property type="match status" value="1"/>
</dbReference>
<organism evidence="2 3">
    <name type="scientific">Cedecea lapagei</name>
    <dbReference type="NCBI Taxonomy" id="158823"/>
    <lineage>
        <taxon>Bacteria</taxon>
        <taxon>Pseudomonadati</taxon>
        <taxon>Pseudomonadota</taxon>
        <taxon>Gammaproteobacteria</taxon>
        <taxon>Enterobacterales</taxon>
        <taxon>Enterobacteriaceae</taxon>
        <taxon>Cedecea</taxon>
    </lineage>
</organism>
<feature type="domain" description="MrfA-like Zn-binding" evidence="1">
    <location>
        <begin position="493"/>
        <end position="594"/>
    </location>
</feature>
<keyword evidence="3" id="KW-1185">Reference proteome</keyword>
<dbReference type="KEGG" id="clap:NCTC11466_00783"/>
<dbReference type="InterPro" id="IPR047721">
    <property type="entry name" value="DrmB"/>
</dbReference>
<accession>A0A447UY63</accession>
<evidence type="ECO:0000259" key="1">
    <source>
        <dbReference type="Pfam" id="PF09369"/>
    </source>
</evidence>
<sequence length="626" mass="69946">MSSKRAIGDVRPSQVITTFGPGAIVDLQTLSVIVSGIDTWQPQEELVIREPRLERALRVSRFFQAEPVSSGFGYKKGTVPVSVFPRYQVCSNPNCATLSEYKGLKYGYPSSENRTEKLKKEYGGDPNFNHLCRYNDITQEIECKAPNCSGRGKGKRAPTVPAPFVVACPSGHIDDFPWHAYVHRDAGDPCRQRMQLVYSGTTGSVSDIWVYCACGKKRSVSDAFGENRSLALGECTRKRPWLGIKNKDPHECKHAGQLRAIQRGATNGWFPLVRSALSIKEAASPIGQALKKCPQHQVEKIDSQEKLQTLLDMEMFPALTEFKAEDIWQTLLKERGEIETDEIDLRLPEWNAFRNIEGSNQGDQYDFFLEAGEVPDFLADKVDRIVLARKLLEVRALTSFTRIDYASGMDDDGMGASRAPIYKERQDWLPAVEVRGEGIFLELKEEALTAWEKESAVQKRAAAIEQKYKEWAAERGVDADDFPGARYVLLHSLAHVLMRQLALDCGYSESSVRERIYSSTDPERKMAGILLYTASADSEGSLGGLVDLGTKERFPNLIHNALENAKRCSSDPLCADHQPDVHATINGAACHACVLAPETSCEAFNRFLDRNFLMPTMAYSNMAYFK</sequence>